<accession>A0A9X2L1P2</accession>
<dbReference type="SUPFAM" id="SSF53474">
    <property type="entry name" value="alpha/beta-Hydrolases"/>
    <property type="match status" value="1"/>
</dbReference>
<organism evidence="2 3">
    <name type="scientific">Gracilimonas sediminicola</name>
    <dbReference type="NCBI Taxonomy" id="2952158"/>
    <lineage>
        <taxon>Bacteria</taxon>
        <taxon>Pseudomonadati</taxon>
        <taxon>Balneolota</taxon>
        <taxon>Balneolia</taxon>
        <taxon>Balneolales</taxon>
        <taxon>Balneolaceae</taxon>
        <taxon>Gracilimonas</taxon>
    </lineage>
</organism>
<dbReference type="AlphaFoldDB" id="A0A9X2L1P2"/>
<keyword evidence="2" id="KW-0378">Hydrolase</keyword>
<evidence type="ECO:0000259" key="1">
    <source>
        <dbReference type="Pfam" id="PF02129"/>
    </source>
</evidence>
<dbReference type="PANTHER" id="PTHR43265">
    <property type="entry name" value="ESTERASE ESTD"/>
    <property type="match status" value="1"/>
</dbReference>
<feature type="domain" description="Xaa-Pro dipeptidyl-peptidase-like" evidence="1">
    <location>
        <begin position="58"/>
        <end position="239"/>
    </location>
</feature>
<protein>
    <submittedName>
        <fullName evidence="2">Alpha/beta hydrolase</fullName>
    </submittedName>
</protein>
<keyword evidence="3" id="KW-1185">Reference proteome</keyword>
<evidence type="ECO:0000313" key="3">
    <source>
        <dbReference type="Proteomes" id="UP001139125"/>
    </source>
</evidence>
<dbReference type="Gene3D" id="3.40.50.1820">
    <property type="entry name" value="alpha/beta hydrolase"/>
    <property type="match status" value="1"/>
</dbReference>
<dbReference type="Pfam" id="PF02129">
    <property type="entry name" value="Peptidase_S15"/>
    <property type="match status" value="1"/>
</dbReference>
<dbReference type="GO" id="GO:0052689">
    <property type="term" value="F:carboxylic ester hydrolase activity"/>
    <property type="evidence" value="ECO:0007669"/>
    <property type="project" value="TreeGrafter"/>
</dbReference>
<dbReference type="RefSeq" id="WP_255132852.1">
    <property type="nucleotide sequence ID" value="NZ_JANDBC010000001.1"/>
</dbReference>
<dbReference type="InterPro" id="IPR029058">
    <property type="entry name" value="AB_hydrolase_fold"/>
</dbReference>
<name>A0A9X2L1P2_9BACT</name>
<dbReference type="PANTHER" id="PTHR43265:SF1">
    <property type="entry name" value="ESTERASE ESTD"/>
    <property type="match status" value="1"/>
</dbReference>
<reference evidence="2" key="1">
    <citation type="submission" date="2022-06" db="EMBL/GenBank/DDBJ databases">
        <title>Gracilimonas sp. CAU 1638 isolated from sea sediment.</title>
        <authorList>
            <person name="Kim W."/>
        </authorList>
    </citation>
    <scope>NUCLEOTIDE SEQUENCE</scope>
    <source>
        <strain evidence="2">CAU 1638</strain>
    </source>
</reference>
<gene>
    <name evidence="2" type="ORF">NM125_03340</name>
</gene>
<dbReference type="InterPro" id="IPR053145">
    <property type="entry name" value="AB_hydrolase_Est10"/>
</dbReference>
<dbReference type="InterPro" id="IPR000383">
    <property type="entry name" value="Xaa-Pro-like_dom"/>
</dbReference>
<comment type="caution">
    <text evidence="2">The sequence shown here is derived from an EMBL/GenBank/DDBJ whole genome shotgun (WGS) entry which is preliminary data.</text>
</comment>
<sequence>MKPRTDIYFHPERLFNMMRVTVATITLVLVGAFFPLNSHAQETSLTPGEEVVFKSGNIVLNGTLVLPENAENVPVLVFSGGMYEWGDHHPQREIFIRENLEAVFPPAGIGVLYYDPRGVGESDGRWGRASLTDFADDAKAAIQYLKQRKEVDPDRIGIAGLGEDGWMAQIVAATAPGQVKLMASLAGPTFDPTRQLVNEYHSGYVCNGQDSTTAYRKAVQKAQSHQNWVSVLPLTKRWRHMNMKVGFEPETYLSDINIPSLFLFAENDGQVYPDWAMESLREIYPDSLPSNFTVHTIAGANHFFHVVPKCYDYLEESQSVQKNFSFRFKEVFQDWIFENL</sequence>
<dbReference type="EMBL" id="JANDBC010000001">
    <property type="protein sequence ID" value="MCP9290615.1"/>
    <property type="molecule type" value="Genomic_DNA"/>
</dbReference>
<proteinExistence type="predicted"/>
<dbReference type="Proteomes" id="UP001139125">
    <property type="component" value="Unassembled WGS sequence"/>
</dbReference>
<evidence type="ECO:0000313" key="2">
    <source>
        <dbReference type="EMBL" id="MCP9290615.1"/>
    </source>
</evidence>